<dbReference type="EMBL" id="AFZE01000008">
    <property type="protein sequence ID" value="EHL15893.1"/>
    <property type="molecule type" value="Genomic_DNA"/>
</dbReference>
<protein>
    <submittedName>
        <fullName evidence="1">Uncharacterized protein</fullName>
    </submittedName>
</protein>
<reference evidence="1 2" key="1">
    <citation type="submission" date="2011-08" db="EMBL/GenBank/DDBJ databases">
        <title>The Genome Sequence of Eubacteriaceae bacterium ACC19a.</title>
        <authorList>
            <consortium name="The Broad Institute Genome Sequencing Platform"/>
            <person name="Earl A."/>
            <person name="Ward D."/>
            <person name="Feldgarden M."/>
            <person name="Gevers D."/>
            <person name="Sizova M."/>
            <person name="Hazen A."/>
            <person name="Epstein S."/>
            <person name="Young S.K."/>
            <person name="Zeng Q."/>
            <person name="Gargeya S."/>
            <person name="Fitzgerald M."/>
            <person name="Haas B."/>
            <person name="Abouelleil A."/>
            <person name="Alvarado L."/>
            <person name="Arachchi H.M."/>
            <person name="Berlin A."/>
            <person name="Brown A."/>
            <person name="Chapman S.B."/>
            <person name="Chen Z."/>
            <person name="Dunbar C."/>
            <person name="Freedman E."/>
            <person name="Gearin G."/>
            <person name="Gellesch M."/>
            <person name="Goldberg J."/>
            <person name="Griggs A."/>
            <person name="Gujja S."/>
            <person name="Heiman D."/>
            <person name="Howarth C."/>
            <person name="Larson L."/>
            <person name="Lui A."/>
            <person name="MacDonald P.J.P."/>
            <person name="Montmayeur A."/>
            <person name="Murphy C."/>
            <person name="Neiman D."/>
            <person name="Pearson M."/>
            <person name="Priest M."/>
            <person name="Roberts A."/>
            <person name="Saif S."/>
            <person name="Shea T."/>
            <person name="Shenoy N."/>
            <person name="Sisk P."/>
            <person name="Stolte C."/>
            <person name="Sykes S."/>
            <person name="Wortman J."/>
            <person name="Nusbaum C."/>
            <person name="Birren B."/>
        </authorList>
    </citation>
    <scope>NUCLEOTIDE SEQUENCE [LARGE SCALE GENOMIC DNA]</scope>
    <source>
        <strain evidence="1 2">ACC19a</strain>
    </source>
</reference>
<evidence type="ECO:0000313" key="1">
    <source>
        <dbReference type="EMBL" id="EHL15893.1"/>
    </source>
</evidence>
<dbReference type="AlphaFoldDB" id="G9WZK6"/>
<organism evidence="1 2">
    <name type="scientific">Peptoanaerobacter stomatis</name>
    <dbReference type="NCBI Taxonomy" id="796937"/>
    <lineage>
        <taxon>Bacteria</taxon>
        <taxon>Bacillati</taxon>
        <taxon>Bacillota</taxon>
        <taxon>Clostridia</taxon>
        <taxon>Peptostreptococcales</taxon>
        <taxon>Filifactoraceae</taxon>
        <taxon>Peptoanaerobacter</taxon>
    </lineage>
</organism>
<dbReference type="HOGENOM" id="CLU_3293895_0_0_9"/>
<dbReference type="BioCyc" id="EBAC796937-HMP:GMGH-1612-MONOMER"/>
<sequence length="40" mass="4689">MKIQIIPIKIGDMNTNEIVIENSQKIKVAFFDLLWNNNEI</sequence>
<evidence type="ECO:0000313" key="2">
    <source>
        <dbReference type="Proteomes" id="UP000006437"/>
    </source>
</evidence>
<dbReference type="RefSeq" id="WP_009525836.1">
    <property type="nucleotide sequence ID" value="NZ_JH414557.1"/>
</dbReference>
<proteinExistence type="predicted"/>
<comment type="caution">
    <text evidence="1">The sequence shown here is derived from an EMBL/GenBank/DDBJ whole genome shotgun (WGS) entry which is preliminary data.</text>
</comment>
<dbReference type="Proteomes" id="UP000006437">
    <property type="component" value="Unassembled WGS sequence"/>
</dbReference>
<name>G9WZK6_9FIRM</name>
<gene>
    <name evidence="1" type="ORF">HMPREF9629_01607</name>
</gene>
<accession>G9WZK6</accession>